<organism evidence="2 3">
    <name type="scientific">Austropuccinia psidii MF-1</name>
    <dbReference type="NCBI Taxonomy" id="1389203"/>
    <lineage>
        <taxon>Eukaryota</taxon>
        <taxon>Fungi</taxon>
        <taxon>Dikarya</taxon>
        <taxon>Basidiomycota</taxon>
        <taxon>Pucciniomycotina</taxon>
        <taxon>Pucciniomycetes</taxon>
        <taxon>Pucciniales</taxon>
        <taxon>Sphaerophragmiaceae</taxon>
        <taxon>Austropuccinia</taxon>
    </lineage>
</organism>
<keyword evidence="3" id="KW-1185">Reference proteome</keyword>
<proteinExistence type="predicted"/>
<feature type="region of interest" description="Disordered" evidence="1">
    <location>
        <begin position="1"/>
        <end position="20"/>
    </location>
</feature>
<dbReference type="AlphaFoldDB" id="A0A9Q3GWS2"/>
<evidence type="ECO:0000313" key="3">
    <source>
        <dbReference type="Proteomes" id="UP000765509"/>
    </source>
</evidence>
<gene>
    <name evidence="2" type="ORF">O181_021524</name>
</gene>
<evidence type="ECO:0000256" key="1">
    <source>
        <dbReference type="SAM" id="MobiDB-lite"/>
    </source>
</evidence>
<evidence type="ECO:0000313" key="2">
    <source>
        <dbReference type="EMBL" id="MBW0481809.1"/>
    </source>
</evidence>
<protein>
    <submittedName>
        <fullName evidence="2">Uncharacterized protein</fullName>
    </submittedName>
</protein>
<sequence>MSPVHLRNLGIPRNQPEDREGFYRTRRPEEHTLDTVVHGKKLREIIPILPFTFQFNRNLKPEDWKNRDQVLQLHQTLKDLLQWSMDNKRFNLASHLAEL</sequence>
<dbReference type="EMBL" id="AVOT02006529">
    <property type="protein sequence ID" value="MBW0481809.1"/>
    <property type="molecule type" value="Genomic_DNA"/>
</dbReference>
<comment type="caution">
    <text evidence="2">The sequence shown here is derived from an EMBL/GenBank/DDBJ whole genome shotgun (WGS) entry which is preliminary data.</text>
</comment>
<name>A0A9Q3GWS2_9BASI</name>
<accession>A0A9Q3GWS2</accession>
<dbReference type="Proteomes" id="UP000765509">
    <property type="component" value="Unassembled WGS sequence"/>
</dbReference>
<reference evidence="2" key="1">
    <citation type="submission" date="2021-03" db="EMBL/GenBank/DDBJ databases">
        <title>Draft genome sequence of rust myrtle Austropuccinia psidii MF-1, a brazilian biotype.</title>
        <authorList>
            <person name="Quecine M.C."/>
            <person name="Pachon D.M.R."/>
            <person name="Bonatelli M.L."/>
            <person name="Correr F.H."/>
            <person name="Franceschini L.M."/>
            <person name="Leite T.F."/>
            <person name="Margarido G.R.A."/>
            <person name="Almeida C.A."/>
            <person name="Ferrarezi J.A."/>
            <person name="Labate C.A."/>
        </authorList>
    </citation>
    <scope>NUCLEOTIDE SEQUENCE</scope>
    <source>
        <strain evidence="2">MF-1</strain>
    </source>
</reference>